<dbReference type="Gene3D" id="1.10.10.60">
    <property type="entry name" value="Homeodomain-like"/>
    <property type="match status" value="1"/>
</dbReference>
<dbReference type="OrthoDB" id="9800147at2"/>
<evidence type="ECO:0000313" key="3">
    <source>
        <dbReference type="Proteomes" id="UP000008825"/>
    </source>
</evidence>
<dbReference type="SMART" id="SM01321">
    <property type="entry name" value="Y1_Tnp"/>
    <property type="match status" value="1"/>
</dbReference>
<proteinExistence type="predicted"/>
<dbReference type="PANTHER" id="PTHR34322:SF2">
    <property type="entry name" value="TRANSPOSASE IS200-LIKE DOMAIN-CONTAINING PROTEIN"/>
    <property type="match status" value="1"/>
</dbReference>
<dbReference type="Proteomes" id="UP000008825">
    <property type="component" value="Chromosome"/>
</dbReference>
<sequence>MARPLRIEFPGAVYHLTSRGNEQKNVFRDDKDRTIFLDILARSCNLFNWLCHAYCLMGNHYHLIVETVDDTLSRGMRHLNGVYTQKFNWNHHSVGHVFQGRYKAILIEKESHLLEACRYVVLNPVRAKLAADPAQWRWSSYKATSGLEKPAACLTTAWILQQFDQKPTSANKKYREFVQDGINARSIWEDLRSQILLGDEDFVEQFKDIAKGVEALTEIPRDQRFLQRPDLQELFSGIDKDNKRLRKNAVIEAIEVHGYAQKDVADHLGLHYSTINRILGNKRNQDS</sequence>
<reference evidence="2 3" key="2">
    <citation type="journal article" date="2010" name="BMC Genomics">
        <title>The genome of Geobacter bemidjiensis, exemplar for the subsurface clade of Geobacter species that predominate in Fe(III)-reducing subsurface environments.</title>
        <authorList>
            <person name="Aklujkar M."/>
            <person name="Young N.D."/>
            <person name="Holmes D."/>
            <person name="Chavan M."/>
            <person name="Risso C."/>
            <person name="Kiss H.E."/>
            <person name="Han C.S."/>
            <person name="Land M.L."/>
            <person name="Lovley D.R."/>
        </authorList>
    </citation>
    <scope>NUCLEOTIDE SEQUENCE [LARGE SCALE GENOMIC DNA]</scope>
    <source>
        <strain evidence="3">ATCC BAA-1014 / DSM 16622 / JCM 12645 / Bem</strain>
    </source>
</reference>
<dbReference type="CDD" id="cd00093">
    <property type="entry name" value="HTH_XRE"/>
    <property type="match status" value="1"/>
</dbReference>
<dbReference type="SUPFAM" id="SSF143422">
    <property type="entry name" value="Transposase IS200-like"/>
    <property type="match status" value="1"/>
</dbReference>
<dbReference type="InterPro" id="IPR036515">
    <property type="entry name" value="Transposase_17_sf"/>
</dbReference>
<evidence type="ECO:0000313" key="2">
    <source>
        <dbReference type="EMBL" id="ACH39882.1"/>
    </source>
</evidence>
<dbReference type="Pfam" id="PF01797">
    <property type="entry name" value="Y1_Tnp"/>
    <property type="match status" value="1"/>
</dbReference>
<dbReference type="eggNOG" id="COG1943">
    <property type="taxonomic scope" value="Bacteria"/>
</dbReference>
<dbReference type="EMBL" id="CP001124">
    <property type="protein sequence ID" value="ACH39882.1"/>
    <property type="molecule type" value="Genomic_DNA"/>
</dbReference>
<dbReference type="InterPro" id="IPR002686">
    <property type="entry name" value="Transposase_17"/>
</dbReference>
<dbReference type="RefSeq" id="WP_012531308.1">
    <property type="nucleotide sequence ID" value="NC_011146.1"/>
</dbReference>
<keyword evidence="3" id="KW-1185">Reference proteome</keyword>
<dbReference type="AlphaFoldDB" id="B5EII0"/>
<dbReference type="PANTHER" id="PTHR34322">
    <property type="entry name" value="TRANSPOSASE, Y1_TNP DOMAIN-CONTAINING"/>
    <property type="match status" value="1"/>
</dbReference>
<dbReference type="GO" id="GO:0003677">
    <property type="term" value="F:DNA binding"/>
    <property type="evidence" value="ECO:0007669"/>
    <property type="project" value="InterPro"/>
</dbReference>
<feature type="domain" description="Transposase IS200-like" evidence="1">
    <location>
        <begin position="9"/>
        <end position="123"/>
    </location>
</feature>
<evidence type="ECO:0000259" key="1">
    <source>
        <dbReference type="SMART" id="SM01321"/>
    </source>
</evidence>
<gene>
    <name evidence="2" type="ordered locus">Gbem_2878</name>
</gene>
<dbReference type="GO" id="GO:0004803">
    <property type="term" value="F:transposase activity"/>
    <property type="evidence" value="ECO:0007669"/>
    <property type="project" value="InterPro"/>
</dbReference>
<reference evidence="2 3" key="1">
    <citation type="submission" date="2008-07" db="EMBL/GenBank/DDBJ databases">
        <title>Complete sequence of Geobacter bemidjiensis BEM.</title>
        <authorList>
            <consortium name="US DOE Joint Genome Institute"/>
            <person name="Lucas S."/>
            <person name="Copeland A."/>
            <person name="Lapidus A."/>
            <person name="Glavina del Rio T."/>
            <person name="Dalin E."/>
            <person name="Tice H."/>
            <person name="Bruce D."/>
            <person name="Goodwin L."/>
            <person name="Pitluck S."/>
            <person name="Kiss H."/>
            <person name="Brettin T."/>
            <person name="Detter J.C."/>
            <person name="Han C."/>
            <person name="Kuske C.R."/>
            <person name="Schmutz J."/>
            <person name="Larimer F."/>
            <person name="Land M."/>
            <person name="Hauser L."/>
            <person name="Kyrpides N."/>
            <person name="Lykidis A."/>
            <person name="Lovley D."/>
            <person name="Richardson P."/>
        </authorList>
    </citation>
    <scope>NUCLEOTIDE SEQUENCE [LARGE SCALE GENOMIC DNA]</scope>
    <source>
        <strain evidence="3">ATCC BAA-1014 / DSM 16622 / JCM 12645 / Bem</strain>
    </source>
</reference>
<dbReference type="KEGG" id="gbm:Gbem_2878"/>
<accession>B5EII0</accession>
<name>B5EII0_CITBB</name>
<dbReference type="Gene3D" id="3.30.70.1290">
    <property type="entry name" value="Transposase IS200-like"/>
    <property type="match status" value="1"/>
</dbReference>
<organism evidence="2 3">
    <name type="scientific">Citrifermentans bemidjiense (strain ATCC BAA-1014 / DSM 16622 / JCM 12645 / Bem)</name>
    <name type="common">Geobacter bemidjiensis</name>
    <dbReference type="NCBI Taxonomy" id="404380"/>
    <lineage>
        <taxon>Bacteria</taxon>
        <taxon>Pseudomonadati</taxon>
        <taxon>Thermodesulfobacteriota</taxon>
        <taxon>Desulfuromonadia</taxon>
        <taxon>Geobacterales</taxon>
        <taxon>Geobacteraceae</taxon>
        <taxon>Citrifermentans</taxon>
    </lineage>
</organism>
<protein>
    <submittedName>
        <fullName evidence="2">Transposase of ISGbem_B, Y1_Tnp domain-containing</fullName>
    </submittedName>
</protein>
<dbReference type="InterPro" id="IPR001387">
    <property type="entry name" value="Cro/C1-type_HTH"/>
</dbReference>
<dbReference type="GO" id="GO:0006313">
    <property type="term" value="P:DNA transposition"/>
    <property type="evidence" value="ECO:0007669"/>
    <property type="project" value="InterPro"/>
</dbReference>
<dbReference type="HOGENOM" id="CLU_068226_0_0_7"/>